<dbReference type="EMBL" id="LAZR01024128">
    <property type="protein sequence ID" value="KKL76188.1"/>
    <property type="molecule type" value="Genomic_DNA"/>
</dbReference>
<keyword evidence="2" id="KW-1003">Cell membrane</keyword>
<dbReference type="Pfam" id="PF02653">
    <property type="entry name" value="BPD_transp_2"/>
    <property type="match status" value="1"/>
</dbReference>
<feature type="transmembrane region" description="Helical" evidence="6">
    <location>
        <begin position="35"/>
        <end position="57"/>
    </location>
</feature>
<evidence type="ECO:0000256" key="5">
    <source>
        <dbReference type="ARBA" id="ARBA00023136"/>
    </source>
</evidence>
<dbReference type="GO" id="GO:0005886">
    <property type="term" value="C:plasma membrane"/>
    <property type="evidence" value="ECO:0007669"/>
    <property type="project" value="UniProtKB-SubCell"/>
</dbReference>
<protein>
    <recommendedName>
        <fullName evidence="8">Branched-chain amino acid ABC transporter permease</fullName>
    </recommendedName>
</protein>
<feature type="transmembrane region" description="Helical" evidence="6">
    <location>
        <begin position="112"/>
        <end position="130"/>
    </location>
</feature>
<evidence type="ECO:0000256" key="6">
    <source>
        <dbReference type="SAM" id="Phobius"/>
    </source>
</evidence>
<feature type="transmembrane region" description="Helical" evidence="6">
    <location>
        <begin position="87"/>
        <end position="105"/>
    </location>
</feature>
<evidence type="ECO:0000256" key="4">
    <source>
        <dbReference type="ARBA" id="ARBA00022989"/>
    </source>
</evidence>
<feature type="transmembrane region" description="Helical" evidence="6">
    <location>
        <begin position="286"/>
        <end position="307"/>
    </location>
</feature>
<evidence type="ECO:0000256" key="3">
    <source>
        <dbReference type="ARBA" id="ARBA00022692"/>
    </source>
</evidence>
<feature type="transmembrane region" description="Helical" evidence="6">
    <location>
        <begin position="64"/>
        <end position="81"/>
    </location>
</feature>
<name>A0A0F9EPY3_9ZZZZ</name>
<sequence>MLRIRKLPIIIFALFIFVFPRVSRLIPAIQYYPDLMIFAGIYSLITIGLSLLMGYAGQISLGQAAFYGIGAYVSAILTATYGLNPWFWMVIGMIVAAIVAVLVGVPSLKLKGHYLAMATLAFGIIVFIIFNEEVEWTGGPDGMSGIPGLSLFGFAFDSVEKYYYLVWFFVLSVFVFTINVIQSRTGRALRAIHASEAASRAMGINVSRFKVVVFVYSAILASLAGSLYAYHLNFINPSTFDLFFSIKLLIMIALGGMHDIWGAIIGAFLITFLSFEWLHFFGEFEVIVYGVILLLVIIFLPQGMAGISKILKDLFNRKVSNG</sequence>
<proteinExistence type="predicted"/>
<evidence type="ECO:0000256" key="2">
    <source>
        <dbReference type="ARBA" id="ARBA00022475"/>
    </source>
</evidence>
<evidence type="ECO:0000313" key="7">
    <source>
        <dbReference type="EMBL" id="KKL76188.1"/>
    </source>
</evidence>
<keyword evidence="3 6" id="KW-0812">Transmembrane</keyword>
<comment type="subcellular location">
    <subcellularLocation>
        <location evidence="1">Cell membrane</location>
        <topology evidence="1">Multi-pass membrane protein</topology>
    </subcellularLocation>
</comment>
<organism evidence="7">
    <name type="scientific">marine sediment metagenome</name>
    <dbReference type="NCBI Taxonomy" id="412755"/>
    <lineage>
        <taxon>unclassified sequences</taxon>
        <taxon>metagenomes</taxon>
        <taxon>ecological metagenomes</taxon>
    </lineage>
</organism>
<feature type="transmembrane region" description="Helical" evidence="6">
    <location>
        <begin position="162"/>
        <end position="181"/>
    </location>
</feature>
<dbReference type="AlphaFoldDB" id="A0A0F9EPY3"/>
<dbReference type="InterPro" id="IPR043428">
    <property type="entry name" value="LivM-like"/>
</dbReference>
<evidence type="ECO:0000256" key="1">
    <source>
        <dbReference type="ARBA" id="ARBA00004651"/>
    </source>
</evidence>
<dbReference type="PANTHER" id="PTHR30482:SF18">
    <property type="entry name" value="BRANCHED AMINO ACID TRANSPORT SYSTEM PERMEASE"/>
    <property type="match status" value="1"/>
</dbReference>
<evidence type="ECO:0008006" key="8">
    <source>
        <dbReference type="Google" id="ProtNLM"/>
    </source>
</evidence>
<accession>A0A0F9EPY3</accession>
<reference evidence="7" key="1">
    <citation type="journal article" date="2015" name="Nature">
        <title>Complex archaea that bridge the gap between prokaryotes and eukaryotes.</title>
        <authorList>
            <person name="Spang A."/>
            <person name="Saw J.H."/>
            <person name="Jorgensen S.L."/>
            <person name="Zaremba-Niedzwiedzka K."/>
            <person name="Martijn J."/>
            <person name="Lind A.E."/>
            <person name="van Eijk R."/>
            <person name="Schleper C."/>
            <person name="Guy L."/>
            <person name="Ettema T.J."/>
        </authorList>
    </citation>
    <scope>NUCLEOTIDE SEQUENCE</scope>
</reference>
<comment type="caution">
    <text evidence="7">The sequence shown here is derived from an EMBL/GenBank/DDBJ whole genome shotgun (WGS) entry which is preliminary data.</text>
</comment>
<dbReference type="CDD" id="cd06581">
    <property type="entry name" value="TM_PBP1_LivM_like"/>
    <property type="match status" value="1"/>
</dbReference>
<gene>
    <name evidence="7" type="ORF">LCGC14_2047390</name>
</gene>
<keyword evidence="5 6" id="KW-0472">Membrane</keyword>
<dbReference type="PANTHER" id="PTHR30482">
    <property type="entry name" value="HIGH-AFFINITY BRANCHED-CHAIN AMINO ACID TRANSPORT SYSTEM PERMEASE"/>
    <property type="match status" value="1"/>
</dbReference>
<feature type="transmembrane region" description="Helical" evidence="6">
    <location>
        <begin position="209"/>
        <end position="228"/>
    </location>
</feature>
<dbReference type="InterPro" id="IPR001851">
    <property type="entry name" value="ABC_transp_permease"/>
</dbReference>
<dbReference type="GO" id="GO:0015658">
    <property type="term" value="F:branched-chain amino acid transmembrane transporter activity"/>
    <property type="evidence" value="ECO:0007669"/>
    <property type="project" value="InterPro"/>
</dbReference>
<keyword evidence="4 6" id="KW-1133">Transmembrane helix</keyword>